<dbReference type="GO" id="GO:0061504">
    <property type="term" value="P:cyclic threonylcarbamoyladenosine biosynthetic process"/>
    <property type="evidence" value="ECO:0007669"/>
    <property type="project" value="TreeGrafter"/>
</dbReference>
<dbReference type="Gene3D" id="3.40.50.720">
    <property type="entry name" value="NAD(P)-binding Rossmann-like Domain"/>
    <property type="match status" value="1"/>
</dbReference>
<reference evidence="2 3" key="1">
    <citation type="submission" date="2019-01" db="EMBL/GenBank/DDBJ databases">
        <title>A draft genome assembly of the solar-powered sea slug Elysia chlorotica.</title>
        <authorList>
            <person name="Cai H."/>
            <person name="Li Q."/>
            <person name="Fang X."/>
            <person name="Li J."/>
            <person name="Curtis N.E."/>
            <person name="Altenburger A."/>
            <person name="Shibata T."/>
            <person name="Feng M."/>
            <person name="Maeda T."/>
            <person name="Schwartz J.A."/>
            <person name="Shigenobu S."/>
            <person name="Lundholm N."/>
            <person name="Nishiyama T."/>
            <person name="Yang H."/>
            <person name="Hasebe M."/>
            <person name="Li S."/>
            <person name="Pierce S.K."/>
            <person name="Wang J."/>
        </authorList>
    </citation>
    <scope>NUCLEOTIDE SEQUENCE [LARGE SCALE GENOMIC DNA]</scope>
    <source>
        <strain evidence="2">EC2010</strain>
        <tissue evidence="2">Whole organism of an adult</tissue>
    </source>
</reference>
<protein>
    <recommendedName>
        <fullName evidence="1">THIF-type NAD/FAD binding fold domain-containing protein</fullName>
    </recommendedName>
</protein>
<dbReference type="Proteomes" id="UP000271974">
    <property type="component" value="Unassembled WGS sequence"/>
</dbReference>
<dbReference type="GO" id="GO:0008641">
    <property type="term" value="F:ubiquitin-like modifier activating enzyme activity"/>
    <property type="evidence" value="ECO:0007669"/>
    <property type="project" value="InterPro"/>
</dbReference>
<dbReference type="SUPFAM" id="SSF69572">
    <property type="entry name" value="Activating enzymes of the ubiquitin-like proteins"/>
    <property type="match status" value="1"/>
</dbReference>
<accession>A0A3S1AUN1</accession>
<dbReference type="OrthoDB" id="10255449at2759"/>
<feature type="non-terminal residue" evidence="2">
    <location>
        <position position="110"/>
    </location>
</feature>
<dbReference type="EMBL" id="RQTK01002041">
    <property type="protein sequence ID" value="RUS68748.1"/>
    <property type="molecule type" value="Genomic_DNA"/>
</dbReference>
<dbReference type="InterPro" id="IPR045886">
    <property type="entry name" value="ThiF/MoeB/HesA"/>
</dbReference>
<dbReference type="AlphaFoldDB" id="A0A3S1AUN1"/>
<dbReference type="PANTHER" id="PTHR43267:SF1">
    <property type="entry name" value="TRNA THREONYLCARBAMOYLADENOSINE DEHYDRATASE"/>
    <property type="match status" value="1"/>
</dbReference>
<dbReference type="GO" id="GO:0061503">
    <property type="term" value="F:tRNA threonylcarbamoyladenosine dehydratase"/>
    <property type="evidence" value="ECO:0007669"/>
    <property type="project" value="TreeGrafter"/>
</dbReference>
<name>A0A3S1AUN1_ELYCH</name>
<dbReference type="STRING" id="188477.A0A3S1AUN1"/>
<gene>
    <name evidence="2" type="ORF">EGW08_023493</name>
</gene>
<dbReference type="Pfam" id="PF00899">
    <property type="entry name" value="ThiF"/>
    <property type="match status" value="1"/>
</dbReference>
<evidence type="ECO:0000259" key="1">
    <source>
        <dbReference type="Pfam" id="PF00899"/>
    </source>
</evidence>
<dbReference type="PANTHER" id="PTHR43267">
    <property type="entry name" value="TRNA THREONYLCARBAMOYLADENOSINE DEHYDRATASE"/>
    <property type="match status" value="1"/>
</dbReference>
<comment type="caution">
    <text evidence="2">The sequence shown here is derived from an EMBL/GenBank/DDBJ whole genome shotgun (WGS) entry which is preliminary data.</text>
</comment>
<keyword evidence="3" id="KW-1185">Reference proteome</keyword>
<sequence>GLQKLENTNILIAGVGGVGSYVVEAIARAGIGKITIIDMDVVDESNINRQLVALHSNIGQAKVQIMKQRIYDINPECIVTAKQIFINPENTIELLTEQKYDYVIDAIDTL</sequence>
<evidence type="ECO:0000313" key="2">
    <source>
        <dbReference type="EMBL" id="RUS68748.1"/>
    </source>
</evidence>
<proteinExistence type="predicted"/>
<evidence type="ECO:0000313" key="3">
    <source>
        <dbReference type="Proteomes" id="UP000271974"/>
    </source>
</evidence>
<dbReference type="InterPro" id="IPR000594">
    <property type="entry name" value="ThiF_NAD_FAD-bd"/>
</dbReference>
<organism evidence="2 3">
    <name type="scientific">Elysia chlorotica</name>
    <name type="common">Eastern emerald elysia</name>
    <name type="synonym">Sea slug</name>
    <dbReference type="NCBI Taxonomy" id="188477"/>
    <lineage>
        <taxon>Eukaryota</taxon>
        <taxon>Metazoa</taxon>
        <taxon>Spiralia</taxon>
        <taxon>Lophotrochozoa</taxon>
        <taxon>Mollusca</taxon>
        <taxon>Gastropoda</taxon>
        <taxon>Heterobranchia</taxon>
        <taxon>Euthyneura</taxon>
        <taxon>Panpulmonata</taxon>
        <taxon>Sacoglossa</taxon>
        <taxon>Placobranchoidea</taxon>
        <taxon>Plakobranchidae</taxon>
        <taxon>Elysia</taxon>
    </lineage>
</organism>
<feature type="non-terminal residue" evidence="2">
    <location>
        <position position="1"/>
    </location>
</feature>
<feature type="domain" description="THIF-type NAD/FAD binding fold" evidence="1">
    <location>
        <begin position="1"/>
        <end position="109"/>
    </location>
</feature>
<dbReference type="InterPro" id="IPR035985">
    <property type="entry name" value="Ubiquitin-activating_enz"/>
</dbReference>